<dbReference type="GO" id="GO:0005388">
    <property type="term" value="F:P-type calcium transporter activity"/>
    <property type="evidence" value="ECO:0000318"/>
    <property type="project" value="GO_Central"/>
</dbReference>
<evidence type="ECO:0000256" key="1">
    <source>
        <dbReference type="ARBA" id="ARBA00004127"/>
    </source>
</evidence>
<feature type="transmembrane region" description="Helical" evidence="17">
    <location>
        <begin position="1013"/>
        <end position="1034"/>
    </location>
</feature>
<dbReference type="EMBL" id="PSQE01000002">
    <property type="protein sequence ID" value="RHN73475.1"/>
    <property type="molecule type" value="Genomic_DNA"/>
</dbReference>
<dbReference type="InterPro" id="IPR044492">
    <property type="entry name" value="P_typ_ATPase_HD_dom"/>
</dbReference>
<dbReference type="InterPro" id="IPR024750">
    <property type="entry name" value="Ca_ATPase_N_dom"/>
</dbReference>
<dbReference type="Pfam" id="PF00122">
    <property type="entry name" value="E1-E2_ATPase"/>
    <property type="match status" value="1"/>
</dbReference>
<dbReference type="InterPro" id="IPR004014">
    <property type="entry name" value="ATPase_P-typ_cation-transptr_N"/>
</dbReference>
<keyword evidence="9 17" id="KW-0067">ATP-binding</keyword>
<dbReference type="Proteomes" id="UP000265566">
    <property type="component" value="Chromosome 2"/>
</dbReference>
<evidence type="ECO:0000256" key="5">
    <source>
        <dbReference type="ARBA" id="ARBA00022692"/>
    </source>
</evidence>
<dbReference type="GO" id="GO:0012505">
    <property type="term" value="C:endomembrane system"/>
    <property type="evidence" value="ECO:0007669"/>
    <property type="project" value="UniProtKB-SubCell"/>
</dbReference>
<comment type="caution">
    <text evidence="17">Lacks conserved residue(s) required for the propagation of feature annotation.</text>
</comment>
<keyword evidence="14 17" id="KW-0406">Ion transport</keyword>
<evidence type="ECO:0000256" key="3">
    <source>
        <dbReference type="ARBA" id="ARBA00022448"/>
    </source>
</evidence>
<evidence type="ECO:0000313" key="23">
    <source>
        <dbReference type="Proteomes" id="UP000002051"/>
    </source>
</evidence>
<feature type="transmembrane region" description="Helical" evidence="17">
    <location>
        <begin position="240"/>
        <end position="259"/>
    </location>
</feature>
<dbReference type="FunFam" id="1.20.1110.10:FF:000039">
    <property type="entry name" value="Calcium-transporting ATPase"/>
    <property type="match status" value="1"/>
</dbReference>
<dbReference type="Gene3D" id="2.70.150.10">
    <property type="entry name" value="Calcium-transporting ATPase, cytoplasmic transduction domain A"/>
    <property type="match status" value="1"/>
</dbReference>
<keyword evidence="6" id="KW-0479">Metal-binding</keyword>
<dbReference type="SFLD" id="SFLDS00003">
    <property type="entry name" value="Haloacid_Dehalogenase"/>
    <property type="match status" value="1"/>
</dbReference>
<proteinExistence type="inferred from homology"/>
<dbReference type="SFLD" id="SFLDF00027">
    <property type="entry name" value="p-type_atpase"/>
    <property type="match status" value="1"/>
</dbReference>
<dbReference type="AlphaFoldDB" id="G7IGB8"/>
<dbReference type="SUPFAM" id="SSF81653">
    <property type="entry name" value="Calcium ATPase, transduction domain A"/>
    <property type="match status" value="1"/>
</dbReference>
<dbReference type="EnsemblPlants" id="AES65357">
    <property type="protein sequence ID" value="AES65357"/>
    <property type="gene ID" value="MTR_2g038310"/>
</dbReference>
<dbReference type="CDD" id="cd02081">
    <property type="entry name" value="P-type_ATPase_Ca_PMCA-like"/>
    <property type="match status" value="1"/>
</dbReference>
<dbReference type="OrthoDB" id="3352408at2759"/>
<evidence type="ECO:0000256" key="8">
    <source>
        <dbReference type="ARBA" id="ARBA00022837"/>
    </source>
</evidence>
<evidence type="ECO:0000256" key="14">
    <source>
        <dbReference type="ARBA" id="ARBA00023065"/>
    </source>
</evidence>
<dbReference type="PRINTS" id="PR00121">
    <property type="entry name" value="NAKATPASE"/>
</dbReference>
<evidence type="ECO:0000259" key="19">
    <source>
        <dbReference type="SMART" id="SM00831"/>
    </source>
</evidence>
<dbReference type="GO" id="GO:0046872">
    <property type="term" value="F:metal ion binding"/>
    <property type="evidence" value="ECO:0007669"/>
    <property type="project" value="UniProtKB-KW"/>
</dbReference>
<evidence type="ECO:0000256" key="12">
    <source>
        <dbReference type="ARBA" id="ARBA00022967"/>
    </source>
</evidence>
<dbReference type="InterPro" id="IPR023298">
    <property type="entry name" value="ATPase_P-typ_TM_dom_sf"/>
</dbReference>
<keyword evidence="5 17" id="KW-0812">Transmembrane</keyword>
<evidence type="ECO:0000256" key="9">
    <source>
        <dbReference type="ARBA" id="ARBA00022840"/>
    </source>
</evidence>
<keyword evidence="10" id="KW-0460">Magnesium</keyword>
<evidence type="ECO:0000256" key="11">
    <source>
        <dbReference type="ARBA" id="ARBA00022860"/>
    </source>
</evidence>
<keyword evidence="15 17" id="KW-0472">Membrane</keyword>
<dbReference type="Gramene" id="rna9291">
    <property type="protein sequence ID" value="RHN73475.1"/>
    <property type="gene ID" value="gene9291"/>
</dbReference>
<dbReference type="PANTHER" id="PTHR24093">
    <property type="entry name" value="CATION TRANSPORTING ATPASE"/>
    <property type="match status" value="1"/>
</dbReference>
<dbReference type="Gene3D" id="1.20.5.170">
    <property type="match status" value="1"/>
</dbReference>
<dbReference type="GO" id="GO:0005516">
    <property type="term" value="F:calmodulin binding"/>
    <property type="evidence" value="ECO:0007669"/>
    <property type="project" value="UniProtKB-KW"/>
</dbReference>
<protein>
    <recommendedName>
        <fullName evidence="17">Calcium-transporting ATPase</fullName>
        <ecNumber evidence="17">7.2.2.10</ecNumber>
    </recommendedName>
</protein>
<dbReference type="EC" id="7.2.2.10" evidence="17"/>
<dbReference type="GO" id="GO:0005886">
    <property type="term" value="C:plasma membrane"/>
    <property type="evidence" value="ECO:0000318"/>
    <property type="project" value="GO_Central"/>
</dbReference>
<dbReference type="InterPro" id="IPR006408">
    <property type="entry name" value="P-type_ATPase_IIB"/>
</dbReference>
<dbReference type="STRING" id="3880.G7IGB8"/>
<feature type="domain" description="Cation-transporting P-type ATPase N-terminal" evidence="19">
    <location>
        <begin position="154"/>
        <end position="228"/>
    </location>
</feature>
<dbReference type="InterPro" id="IPR023299">
    <property type="entry name" value="ATPase_P-typ_cyto_dom_N"/>
</dbReference>
<evidence type="ECO:0000256" key="15">
    <source>
        <dbReference type="ARBA" id="ARBA00023136"/>
    </source>
</evidence>
<evidence type="ECO:0000313" key="24">
    <source>
        <dbReference type="Proteomes" id="UP000265566"/>
    </source>
</evidence>
<keyword evidence="4 17" id="KW-0109">Calcium transport</keyword>
<keyword evidence="7 17" id="KW-0547">Nucleotide-binding</keyword>
<dbReference type="PROSITE" id="PS00154">
    <property type="entry name" value="ATPASE_E1_E2"/>
    <property type="match status" value="1"/>
</dbReference>
<dbReference type="FunFam" id="3.40.50.1000:FF:000011">
    <property type="entry name" value="Calcium-transporting ATPase"/>
    <property type="match status" value="1"/>
</dbReference>
<feature type="transmembrane region" description="Helical" evidence="17">
    <location>
        <begin position="390"/>
        <end position="414"/>
    </location>
</feature>
<feature type="region of interest" description="Disordered" evidence="18">
    <location>
        <begin position="1"/>
        <end position="38"/>
    </location>
</feature>
<feature type="transmembrane region" description="Helical" evidence="17">
    <location>
        <begin position="211"/>
        <end position="228"/>
    </location>
</feature>
<comment type="subcellular location">
    <subcellularLocation>
        <location evidence="1">Endomembrane system</location>
        <topology evidence="1">Multi-pass membrane protein</topology>
    </subcellularLocation>
    <subcellularLocation>
        <location evidence="17">Membrane</location>
        <topology evidence="17">Multi-pass membrane protein</topology>
    </subcellularLocation>
</comment>
<feature type="transmembrane region" description="Helical" evidence="17">
    <location>
        <begin position="444"/>
        <end position="470"/>
    </location>
</feature>
<dbReference type="GO" id="GO:0005524">
    <property type="term" value="F:ATP binding"/>
    <property type="evidence" value="ECO:0007669"/>
    <property type="project" value="UniProtKB-KW"/>
</dbReference>
<evidence type="ECO:0000313" key="22">
    <source>
        <dbReference type="EnsemblPlants" id="AES65357"/>
    </source>
</evidence>
<dbReference type="NCBIfam" id="TIGR01517">
    <property type="entry name" value="ATPase-IIB_Ca"/>
    <property type="match status" value="1"/>
</dbReference>
<keyword evidence="21" id="KW-0378">Hydrolase</keyword>
<dbReference type="PANTHER" id="PTHR24093:SF369">
    <property type="entry name" value="CALCIUM-TRANSPORTING ATPASE"/>
    <property type="match status" value="1"/>
</dbReference>
<keyword evidence="8 17" id="KW-0106">Calcium</keyword>
<evidence type="ECO:0000313" key="20">
    <source>
        <dbReference type="EMBL" id="AES65357.2"/>
    </source>
</evidence>
<keyword evidence="23" id="KW-1185">Reference proteome</keyword>
<comment type="similarity">
    <text evidence="2 17">Belongs to the cation transport ATPase (P-type) (TC 3.A.3) family. Type IIB subfamily.</text>
</comment>
<keyword evidence="3 17" id="KW-0813">Transport</keyword>
<evidence type="ECO:0000256" key="17">
    <source>
        <dbReference type="RuleBase" id="RU361146"/>
    </source>
</evidence>
<evidence type="ECO:0000313" key="21">
    <source>
        <dbReference type="EMBL" id="RHN73475.1"/>
    </source>
</evidence>
<dbReference type="FunFam" id="1.20.5.170:FF:000029">
    <property type="entry name" value="Calcium-transporting ATPase"/>
    <property type="match status" value="1"/>
</dbReference>
<reference evidence="20 23" key="2">
    <citation type="journal article" date="2014" name="BMC Genomics">
        <title>An improved genome release (version Mt4.0) for the model legume Medicago truncatula.</title>
        <authorList>
            <person name="Tang H."/>
            <person name="Krishnakumar V."/>
            <person name="Bidwell S."/>
            <person name="Rosen B."/>
            <person name="Chan A."/>
            <person name="Zhou S."/>
            <person name="Gentzbittel L."/>
            <person name="Childs K.L."/>
            <person name="Yandell M."/>
            <person name="Gundlach H."/>
            <person name="Mayer K.F."/>
            <person name="Schwartz D.C."/>
            <person name="Town C.D."/>
        </authorList>
    </citation>
    <scope>GENOME REANNOTATION</scope>
    <source>
        <strain evidence="22 23">cv. Jemalong A17</strain>
    </source>
</reference>
<dbReference type="Pfam" id="PF12515">
    <property type="entry name" value="CaATP_NAI"/>
    <property type="match status" value="1"/>
</dbReference>
<dbReference type="FunFam" id="3.40.1110.10:FF:000013">
    <property type="entry name" value="Calcium-transporting ATPase"/>
    <property type="match status" value="1"/>
</dbReference>
<accession>A0A0C3V1W7</accession>
<dbReference type="NCBIfam" id="TIGR01494">
    <property type="entry name" value="ATPase_P-type"/>
    <property type="match status" value="2"/>
</dbReference>
<evidence type="ECO:0000256" key="2">
    <source>
        <dbReference type="ARBA" id="ARBA00006124"/>
    </source>
</evidence>
<dbReference type="PRINTS" id="PR00119">
    <property type="entry name" value="CATATPASE"/>
</dbReference>
<evidence type="ECO:0000256" key="16">
    <source>
        <dbReference type="ARBA" id="ARBA00048694"/>
    </source>
</evidence>
<reference evidence="20 23" key="1">
    <citation type="journal article" date="2011" name="Nature">
        <title>The Medicago genome provides insight into the evolution of rhizobial symbioses.</title>
        <authorList>
            <person name="Young N.D."/>
            <person name="Debelle F."/>
            <person name="Oldroyd G.E."/>
            <person name="Geurts R."/>
            <person name="Cannon S.B."/>
            <person name="Udvardi M.K."/>
            <person name="Benedito V.A."/>
            <person name="Mayer K.F."/>
            <person name="Gouzy J."/>
            <person name="Schoof H."/>
            <person name="Van de Peer Y."/>
            <person name="Proost S."/>
            <person name="Cook D.R."/>
            <person name="Meyers B.C."/>
            <person name="Spannagl M."/>
            <person name="Cheung F."/>
            <person name="De Mita S."/>
            <person name="Krishnakumar V."/>
            <person name="Gundlach H."/>
            <person name="Zhou S."/>
            <person name="Mudge J."/>
            <person name="Bharti A.K."/>
            <person name="Murray J.D."/>
            <person name="Naoumkina M.A."/>
            <person name="Rosen B."/>
            <person name="Silverstein K.A."/>
            <person name="Tang H."/>
            <person name="Rombauts S."/>
            <person name="Zhao P.X."/>
            <person name="Zhou P."/>
            <person name="Barbe V."/>
            <person name="Bardou P."/>
            <person name="Bechner M."/>
            <person name="Bellec A."/>
            <person name="Berger A."/>
            <person name="Berges H."/>
            <person name="Bidwell S."/>
            <person name="Bisseling T."/>
            <person name="Choisne N."/>
            <person name="Couloux A."/>
            <person name="Denny R."/>
            <person name="Deshpande S."/>
            <person name="Dai X."/>
            <person name="Doyle J.J."/>
            <person name="Dudez A.M."/>
            <person name="Farmer A.D."/>
            <person name="Fouteau S."/>
            <person name="Franken C."/>
            <person name="Gibelin C."/>
            <person name="Gish J."/>
            <person name="Goldstein S."/>
            <person name="Gonzalez A.J."/>
            <person name="Green P.J."/>
            <person name="Hallab A."/>
            <person name="Hartog M."/>
            <person name="Hua A."/>
            <person name="Humphray S.J."/>
            <person name="Jeong D.H."/>
            <person name="Jing Y."/>
            <person name="Jocker A."/>
            <person name="Kenton S.M."/>
            <person name="Kim D.J."/>
            <person name="Klee K."/>
            <person name="Lai H."/>
            <person name="Lang C."/>
            <person name="Lin S."/>
            <person name="Macmil S.L."/>
            <person name="Magdelenat G."/>
            <person name="Matthews L."/>
            <person name="McCorrison J."/>
            <person name="Monaghan E.L."/>
            <person name="Mun J.H."/>
            <person name="Najar F.Z."/>
            <person name="Nicholson C."/>
            <person name="Noirot C."/>
            <person name="O'Bleness M."/>
            <person name="Paule C.R."/>
            <person name="Poulain J."/>
            <person name="Prion F."/>
            <person name="Qin B."/>
            <person name="Qu C."/>
            <person name="Retzel E.F."/>
            <person name="Riddle C."/>
            <person name="Sallet E."/>
            <person name="Samain S."/>
            <person name="Samson N."/>
            <person name="Sanders I."/>
            <person name="Saurat O."/>
            <person name="Scarpelli C."/>
            <person name="Schiex T."/>
            <person name="Segurens B."/>
            <person name="Severin A.J."/>
            <person name="Sherrier D.J."/>
            <person name="Shi R."/>
            <person name="Sims S."/>
            <person name="Singer S.R."/>
            <person name="Sinharoy S."/>
            <person name="Sterck L."/>
            <person name="Viollet A."/>
            <person name="Wang B.B."/>
            <person name="Wang K."/>
            <person name="Wang M."/>
            <person name="Wang X."/>
            <person name="Warfsmann J."/>
            <person name="Weissenbach J."/>
            <person name="White D.D."/>
            <person name="White J.D."/>
            <person name="Wiley G.B."/>
            <person name="Wincker P."/>
            <person name="Xing Y."/>
            <person name="Yang L."/>
            <person name="Yao Z."/>
            <person name="Ying F."/>
            <person name="Zhai J."/>
            <person name="Zhou L."/>
            <person name="Zuber A."/>
            <person name="Denarie J."/>
            <person name="Dixon R.A."/>
            <person name="May G.D."/>
            <person name="Schwartz D.C."/>
            <person name="Rogers J."/>
            <person name="Quetier F."/>
            <person name="Town C.D."/>
            <person name="Roe B.A."/>
        </authorList>
    </citation>
    <scope>NUCLEOTIDE SEQUENCE [LARGE SCALE GENOMIC DNA]</scope>
    <source>
        <strain evidence="20">A17</strain>
        <strain evidence="22 23">cv. Jemalong A17</strain>
    </source>
</reference>
<dbReference type="FunFam" id="2.70.150.10:FF:000006">
    <property type="entry name" value="Calcium-transporting ATPase"/>
    <property type="match status" value="1"/>
</dbReference>
<dbReference type="SMART" id="SM00831">
    <property type="entry name" value="Cation_ATPase_N"/>
    <property type="match status" value="1"/>
</dbReference>
<dbReference type="FunFam" id="1.20.1110.10:FF:000097">
    <property type="entry name" value="Calcium-transporting ATPase 9 plasma membrane-type"/>
    <property type="match status" value="1"/>
</dbReference>
<dbReference type="InterPro" id="IPR023214">
    <property type="entry name" value="HAD_sf"/>
</dbReference>
<dbReference type="Gene3D" id="3.40.50.1000">
    <property type="entry name" value="HAD superfamily/HAD-like"/>
    <property type="match status" value="1"/>
</dbReference>
<dbReference type="SFLD" id="SFLDG00002">
    <property type="entry name" value="C1.7:_P-type_atpase_like"/>
    <property type="match status" value="1"/>
</dbReference>
<evidence type="ECO:0000256" key="4">
    <source>
        <dbReference type="ARBA" id="ARBA00022568"/>
    </source>
</evidence>
<evidence type="ECO:0000256" key="13">
    <source>
        <dbReference type="ARBA" id="ARBA00022989"/>
    </source>
</evidence>
<dbReference type="InterPro" id="IPR059000">
    <property type="entry name" value="ATPase_P-type_domA"/>
</dbReference>
<dbReference type="Gene3D" id="1.20.1110.10">
    <property type="entry name" value="Calcium-transporting ATPase, transmembrane domain"/>
    <property type="match status" value="1"/>
</dbReference>
<accession>G7IGB8</accession>
<dbReference type="SUPFAM" id="SSF56784">
    <property type="entry name" value="HAD-like"/>
    <property type="match status" value="1"/>
</dbReference>
<reference evidence="22" key="3">
    <citation type="submission" date="2015-04" db="UniProtKB">
        <authorList>
            <consortium name="EnsemblPlants"/>
        </authorList>
    </citation>
    <scope>IDENTIFICATION</scope>
    <source>
        <strain evidence="22">cv. Jemalong A17</strain>
    </source>
</reference>
<sequence length="1093" mass="119156">MSFMNGSSPHRNPPPPPENDIEAGPLSRRNSDVDDDGDVFDIARTKHASIDRLRRWRQAALVLNASRRFRYTLDLKKEEEKKQILRKIRAHAQAIRAAYLFKAAGRGQGHGQVQGQVTGTDTIKPPPTSTGEFPIGPEQLASISREHDTASLQQYGGVAGVSNLLKTDLEKGINGDDADLLRRRNAFGSNNYPRKKGRSFFMFMWDACKDLTLVILMVAAAASLALGIKSEGIKEGWYDGGSIAFAVILVIVVTAVSDYKQSLQFRDLNEEKRNIHLEVIRGGRRVEISIYDLVVGDVIPLNIGNQVPADGVVITGHSLSIDESSMTGESKIVHKDSKDPFMMSGCKVADGSGTMLVTGVGINTEWGLLMASISEDTGEETPLQVRLNGVATFIGIVGLSVAVLVLIVLLARYFSGHTRNSDGTKQFIAGKTKAGHAIDGAIKIITVAVTIVVVAVPEGLPLAVTLTLAYSMRKMMADKALVRRLSACETMGSATTICSDKTGTLTMNQMTVVEVYAGGSKVDPPHELERSPKLRTLLIEGVAQNTNGSVYVPEGANDIEVSGSPTEKAILNWGLQVGMNFVTARSESSILHVFPFNSEKKRGGVAIQTADSDVHIHWKGAAEIVLACCTGYIDANDQLVEIDEEKMTFFKKAIEDMASDSLRCVAIAYRPYEKEKVPDNEEQLADWSLPEEELVLLAIVGIKDPCRPGVKNSVQLCQKAGVKVKMVTGDNVKTAKAIALECGILSSLADVTERSVIEGKTFRALSDSEREEIAESISVMGRSSPNDKLLLVQALRRKGHVVAVTGDGTNDAPALHEADIGLAMGIAGTEVAKESSDIIILDDNFASVVKVVRWGRSVYANIQKFIQFQLTVNVAALVINVVAAVSSGDVPLNAVQLLWVNLIMDTLGALALATEPPTDHLMDRSPVGRREPLITNIMWRNLLIQAMYQVSVLLVLNFRGISILGLEHQPTEHAIKVKNTLIFNAFVICQIFNEFNARKPDEYNIFKGVTRNYLFMGIVGFTVVLQVIIVEFLGKFTTTTRLNWKQWLISVAIGFIGWPLAVVGKLIPVPATPINNVFTKLKLRRHRQPEPSQ</sequence>
<reference evidence="24" key="4">
    <citation type="journal article" date="2018" name="Nat. Plants">
        <title>Whole-genome landscape of Medicago truncatula symbiotic genes.</title>
        <authorList>
            <person name="Pecrix Y."/>
            <person name="Staton S.E."/>
            <person name="Sallet E."/>
            <person name="Lelandais-Briere C."/>
            <person name="Moreau S."/>
            <person name="Carrere S."/>
            <person name="Blein T."/>
            <person name="Jardinaud M.F."/>
            <person name="Latrasse D."/>
            <person name="Zouine M."/>
            <person name="Zahm M."/>
            <person name="Kreplak J."/>
            <person name="Mayjonade B."/>
            <person name="Satge C."/>
            <person name="Perez M."/>
            <person name="Cauet S."/>
            <person name="Marande W."/>
            <person name="Chantry-Darmon C."/>
            <person name="Lopez-Roques C."/>
            <person name="Bouchez O."/>
            <person name="Berard A."/>
            <person name="Debelle F."/>
            <person name="Munos S."/>
            <person name="Bendahmane A."/>
            <person name="Berges H."/>
            <person name="Niebel A."/>
            <person name="Buitink J."/>
            <person name="Frugier F."/>
            <person name="Benhamed M."/>
            <person name="Crespi M."/>
            <person name="Gouzy J."/>
            <person name="Gamas P."/>
        </authorList>
    </citation>
    <scope>NUCLEOTIDE SEQUENCE [LARGE SCALE GENOMIC DNA]</scope>
    <source>
        <strain evidence="24">cv. Jemalong A17</strain>
    </source>
</reference>
<keyword evidence="11" id="KW-0112">Calmodulin-binding</keyword>
<dbReference type="GO" id="GO:0016887">
    <property type="term" value="F:ATP hydrolysis activity"/>
    <property type="evidence" value="ECO:0007669"/>
    <property type="project" value="InterPro"/>
</dbReference>
<keyword evidence="13 17" id="KW-1133">Transmembrane helix</keyword>
<evidence type="ECO:0000256" key="18">
    <source>
        <dbReference type="SAM" id="MobiDB-lite"/>
    </source>
</evidence>
<feature type="compositionally biased region" description="Polar residues" evidence="18">
    <location>
        <begin position="1"/>
        <end position="10"/>
    </location>
</feature>
<keyword evidence="12" id="KW-1278">Translocase</keyword>
<dbReference type="Pfam" id="PF00690">
    <property type="entry name" value="Cation_ATPase_N"/>
    <property type="match status" value="1"/>
</dbReference>
<evidence type="ECO:0000256" key="7">
    <source>
        <dbReference type="ARBA" id="ARBA00022741"/>
    </source>
</evidence>
<dbReference type="InterPro" id="IPR001757">
    <property type="entry name" value="P_typ_ATPase"/>
</dbReference>
<feature type="transmembrane region" description="Helical" evidence="17">
    <location>
        <begin position="1046"/>
        <end position="1067"/>
    </location>
</feature>
<dbReference type="InterPro" id="IPR036412">
    <property type="entry name" value="HAD-like_sf"/>
</dbReference>
<dbReference type="InterPro" id="IPR018303">
    <property type="entry name" value="ATPase_P-typ_P_site"/>
</dbReference>
<evidence type="ECO:0000256" key="6">
    <source>
        <dbReference type="ARBA" id="ARBA00022723"/>
    </source>
</evidence>
<dbReference type="InterPro" id="IPR008250">
    <property type="entry name" value="ATPase_P-typ_transduc_dom_A_sf"/>
</dbReference>
<feature type="region of interest" description="Disordered" evidence="18">
    <location>
        <begin position="109"/>
        <end position="129"/>
    </location>
</feature>
<evidence type="ECO:0000256" key="10">
    <source>
        <dbReference type="ARBA" id="ARBA00022842"/>
    </source>
</evidence>
<gene>
    <name evidence="22" type="primary">11443235</name>
    <name evidence="20" type="ordered locus">MTR_2g038310</name>
    <name evidence="21" type="ORF">MtrunA17_Chr2g0298871</name>
</gene>
<dbReference type="InterPro" id="IPR006068">
    <property type="entry name" value="ATPase_P-typ_cation-transptr_C"/>
</dbReference>
<dbReference type="Pfam" id="PF13246">
    <property type="entry name" value="Cation_ATPase"/>
    <property type="match status" value="1"/>
</dbReference>
<dbReference type="FunFam" id="1.20.1110.10:FF:000036">
    <property type="entry name" value="Calcium-transporting ATPase"/>
    <property type="match status" value="1"/>
</dbReference>
<dbReference type="Pfam" id="PF00689">
    <property type="entry name" value="Cation_ATPase_C"/>
    <property type="match status" value="1"/>
</dbReference>
<organism evidence="20 23">
    <name type="scientific">Medicago truncatula</name>
    <name type="common">Barrel medic</name>
    <name type="synonym">Medicago tribuloides</name>
    <dbReference type="NCBI Taxonomy" id="3880"/>
    <lineage>
        <taxon>Eukaryota</taxon>
        <taxon>Viridiplantae</taxon>
        <taxon>Streptophyta</taxon>
        <taxon>Embryophyta</taxon>
        <taxon>Tracheophyta</taxon>
        <taxon>Spermatophyta</taxon>
        <taxon>Magnoliopsida</taxon>
        <taxon>eudicotyledons</taxon>
        <taxon>Gunneridae</taxon>
        <taxon>Pentapetalae</taxon>
        <taxon>rosids</taxon>
        <taxon>fabids</taxon>
        <taxon>Fabales</taxon>
        <taxon>Fabaceae</taxon>
        <taxon>Papilionoideae</taxon>
        <taxon>50 kb inversion clade</taxon>
        <taxon>NPAAA clade</taxon>
        <taxon>Hologalegina</taxon>
        <taxon>IRL clade</taxon>
        <taxon>Trifolieae</taxon>
        <taxon>Medicago</taxon>
    </lineage>
</organism>
<dbReference type="EMBL" id="CM001218">
    <property type="protein sequence ID" value="AES65357.2"/>
    <property type="molecule type" value="Genomic_DNA"/>
</dbReference>
<dbReference type="Proteomes" id="UP000002051">
    <property type="component" value="Chromosome 2"/>
</dbReference>
<comment type="catalytic activity">
    <reaction evidence="16 17">
        <text>Ca(2+)(in) + ATP + H2O = Ca(2+)(out) + ADP + phosphate + H(+)</text>
        <dbReference type="Rhea" id="RHEA:18105"/>
        <dbReference type="ChEBI" id="CHEBI:15377"/>
        <dbReference type="ChEBI" id="CHEBI:15378"/>
        <dbReference type="ChEBI" id="CHEBI:29108"/>
        <dbReference type="ChEBI" id="CHEBI:30616"/>
        <dbReference type="ChEBI" id="CHEBI:43474"/>
        <dbReference type="ChEBI" id="CHEBI:456216"/>
        <dbReference type="EC" id="7.2.2.10"/>
    </reaction>
</comment>
<name>G7IGB8_MEDTR</name>
<dbReference type="Gene3D" id="3.40.1110.10">
    <property type="entry name" value="Calcium-transporting ATPase, cytoplasmic domain N"/>
    <property type="match status" value="1"/>
</dbReference>
<reference evidence="21" key="5">
    <citation type="journal article" date="2018" name="Nat. Plants">
        <title>Whole-genome landscape of Medicago truncatula symbiotic genes.</title>
        <authorList>
            <person name="Pecrix Y."/>
            <person name="Gamas P."/>
            <person name="Carrere S."/>
        </authorList>
    </citation>
    <scope>NUCLEOTIDE SEQUENCE</scope>
    <source>
        <tissue evidence="21">Leaves</tissue>
    </source>
</reference>
<dbReference type="SUPFAM" id="SSF81665">
    <property type="entry name" value="Calcium ATPase, transmembrane domain M"/>
    <property type="match status" value="1"/>
</dbReference>
<comment type="function">
    <text evidence="17">Catalyzes the hydrolysis of ATP coupled with the transport of calcium.</text>
</comment>
<dbReference type="SUPFAM" id="SSF81660">
    <property type="entry name" value="Metal cation-transporting ATPase, ATP-binding domain N"/>
    <property type="match status" value="1"/>
</dbReference>